<dbReference type="GO" id="GO:0043565">
    <property type="term" value="F:sequence-specific DNA binding"/>
    <property type="evidence" value="ECO:0007669"/>
    <property type="project" value="InterPro"/>
</dbReference>
<evidence type="ECO:0000256" key="1">
    <source>
        <dbReference type="ARBA" id="ARBA00004123"/>
    </source>
</evidence>
<dbReference type="PANTHER" id="PTHR10015:SF206">
    <property type="entry name" value="HSF-TYPE DNA-BINDING DOMAIN-CONTAINING PROTEIN"/>
    <property type="match status" value="1"/>
</dbReference>
<accession>A0A7S2KQV8</accession>
<dbReference type="InterPro" id="IPR036390">
    <property type="entry name" value="WH_DNA-bd_sf"/>
</dbReference>
<dbReference type="PANTHER" id="PTHR10015">
    <property type="entry name" value="HEAT SHOCK TRANSCRIPTION FACTOR"/>
    <property type="match status" value="1"/>
</dbReference>
<evidence type="ECO:0000256" key="3">
    <source>
        <dbReference type="ARBA" id="ARBA00023242"/>
    </source>
</evidence>
<keyword evidence="3" id="KW-0539">Nucleus</keyword>
<dbReference type="FunFam" id="1.10.10.10:FF:000479">
    <property type="entry name" value="Predicted protein"/>
    <property type="match status" value="1"/>
</dbReference>
<dbReference type="AlphaFoldDB" id="A0A7S2KQV8"/>
<evidence type="ECO:0000313" key="6">
    <source>
        <dbReference type="EMBL" id="CAD9582177.1"/>
    </source>
</evidence>
<evidence type="ECO:0000256" key="2">
    <source>
        <dbReference type="ARBA" id="ARBA00023125"/>
    </source>
</evidence>
<feature type="domain" description="HSF-type DNA-binding" evidence="5">
    <location>
        <begin position="184"/>
        <end position="282"/>
    </location>
</feature>
<dbReference type="SUPFAM" id="SSF46785">
    <property type="entry name" value="Winged helix' DNA-binding domain"/>
    <property type="match status" value="1"/>
</dbReference>
<name>A0A7S2KQV8_9STRA</name>
<keyword evidence="2" id="KW-0238">DNA-binding</keyword>
<dbReference type="Pfam" id="PF00447">
    <property type="entry name" value="HSF_DNA-bind"/>
    <property type="match status" value="1"/>
</dbReference>
<proteinExistence type="inferred from homology"/>
<dbReference type="InterPro" id="IPR036388">
    <property type="entry name" value="WH-like_DNA-bd_sf"/>
</dbReference>
<protein>
    <recommendedName>
        <fullName evidence="5">HSF-type DNA-binding domain-containing protein</fullName>
    </recommendedName>
</protein>
<gene>
    <name evidence="6" type="ORF">LDAN0321_LOCUS10586</name>
</gene>
<dbReference type="GO" id="GO:0003700">
    <property type="term" value="F:DNA-binding transcription factor activity"/>
    <property type="evidence" value="ECO:0007669"/>
    <property type="project" value="InterPro"/>
</dbReference>
<comment type="subcellular location">
    <subcellularLocation>
        <location evidence="1">Nucleus</location>
    </subcellularLocation>
</comment>
<dbReference type="EMBL" id="HBGY01016375">
    <property type="protein sequence ID" value="CAD9582177.1"/>
    <property type="molecule type" value="Transcribed_RNA"/>
</dbReference>
<evidence type="ECO:0000259" key="5">
    <source>
        <dbReference type="SMART" id="SM00415"/>
    </source>
</evidence>
<organism evidence="6">
    <name type="scientific">Leptocylindrus danicus</name>
    <dbReference type="NCBI Taxonomy" id="163516"/>
    <lineage>
        <taxon>Eukaryota</taxon>
        <taxon>Sar</taxon>
        <taxon>Stramenopiles</taxon>
        <taxon>Ochrophyta</taxon>
        <taxon>Bacillariophyta</taxon>
        <taxon>Coscinodiscophyceae</taxon>
        <taxon>Chaetocerotophycidae</taxon>
        <taxon>Leptocylindrales</taxon>
        <taxon>Leptocylindraceae</taxon>
        <taxon>Leptocylindrus</taxon>
    </lineage>
</organism>
<sequence length="341" mass="38953">MMPDNNDGASRSKHDYGGACIDDLWAATERDLFCSSTSRSVLDHCIDDTNQNVVPVPVDFRGDQQEYRLQSRHHHHRFVSRVDSDMIGSMNVQQEVVLPNAGKRCEDGVLQEPTTIKAAFDHSTHEVERRLVVDHSYADFSSVNDSALDESVAFYGETLQSILQKGGATRTEDVVKCRYAIKRSMKTFPEKLMEVLSRSDDADCVRCITWLPHGRSFKIIDQDYFMKEICPRYFKATQYKSFTRQFNLWGFKRITNGVDAGAYYHQMFLRGMPNLAKAMCLPKNAKTKGYSGGRLMANPDAEPDFYELEKIRPLMLQRERNTAARTPMPPKQVYGISFQNS</sequence>
<dbReference type="Gene3D" id="1.10.10.10">
    <property type="entry name" value="Winged helix-like DNA-binding domain superfamily/Winged helix DNA-binding domain"/>
    <property type="match status" value="1"/>
</dbReference>
<reference evidence="6" key="1">
    <citation type="submission" date="2021-01" db="EMBL/GenBank/DDBJ databases">
        <authorList>
            <person name="Corre E."/>
            <person name="Pelletier E."/>
            <person name="Niang G."/>
            <person name="Scheremetjew M."/>
            <person name="Finn R."/>
            <person name="Kale V."/>
            <person name="Holt S."/>
            <person name="Cochrane G."/>
            <person name="Meng A."/>
            <person name="Brown T."/>
            <person name="Cohen L."/>
        </authorList>
    </citation>
    <scope>NUCLEOTIDE SEQUENCE</scope>
    <source>
        <strain evidence="6">B650</strain>
    </source>
</reference>
<evidence type="ECO:0000256" key="4">
    <source>
        <dbReference type="RuleBase" id="RU004020"/>
    </source>
</evidence>
<dbReference type="SMART" id="SM00415">
    <property type="entry name" value="HSF"/>
    <property type="match status" value="1"/>
</dbReference>
<dbReference type="GO" id="GO:0005634">
    <property type="term" value="C:nucleus"/>
    <property type="evidence" value="ECO:0007669"/>
    <property type="project" value="UniProtKB-SubCell"/>
</dbReference>
<dbReference type="InterPro" id="IPR000232">
    <property type="entry name" value="HSF_DNA-bd"/>
</dbReference>
<comment type="similarity">
    <text evidence="4">Belongs to the HSF family.</text>
</comment>